<accession>A0A1E3PZM6</accession>
<dbReference type="OrthoDB" id="413520at2759"/>
<reference evidence="1 2" key="1">
    <citation type="journal article" date="2016" name="Proc. Natl. Acad. Sci. U.S.A.">
        <title>Comparative genomics of biotechnologically important yeasts.</title>
        <authorList>
            <person name="Riley R."/>
            <person name="Haridas S."/>
            <person name="Wolfe K.H."/>
            <person name="Lopes M.R."/>
            <person name="Hittinger C.T."/>
            <person name="Goeker M."/>
            <person name="Salamov A.A."/>
            <person name="Wisecaver J.H."/>
            <person name="Long T.M."/>
            <person name="Calvey C.H."/>
            <person name="Aerts A.L."/>
            <person name="Barry K.W."/>
            <person name="Choi C."/>
            <person name="Clum A."/>
            <person name="Coughlan A.Y."/>
            <person name="Deshpande S."/>
            <person name="Douglass A.P."/>
            <person name="Hanson S.J."/>
            <person name="Klenk H.-P."/>
            <person name="LaButti K.M."/>
            <person name="Lapidus A."/>
            <person name="Lindquist E.A."/>
            <person name="Lipzen A.M."/>
            <person name="Meier-Kolthoff J.P."/>
            <person name="Ohm R.A."/>
            <person name="Otillar R.P."/>
            <person name="Pangilinan J.L."/>
            <person name="Peng Y."/>
            <person name="Rokas A."/>
            <person name="Rosa C.A."/>
            <person name="Scheuner C."/>
            <person name="Sibirny A.A."/>
            <person name="Slot J.C."/>
            <person name="Stielow J.B."/>
            <person name="Sun H."/>
            <person name="Kurtzman C.P."/>
            <person name="Blackwell M."/>
            <person name="Grigoriev I.V."/>
            <person name="Jeffries T.W."/>
        </authorList>
    </citation>
    <scope>NUCLEOTIDE SEQUENCE [LARGE SCALE GENOMIC DNA]</scope>
    <source>
        <strain evidence="1 2">NRRL Y-11557</strain>
    </source>
</reference>
<dbReference type="PANTHER" id="PTHR14614">
    <property type="entry name" value="HEPATOCELLULAR CARCINOMA-ASSOCIATED ANTIGEN"/>
    <property type="match status" value="1"/>
</dbReference>
<dbReference type="EMBL" id="KV454299">
    <property type="protein sequence ID" value="ODQ70871.1"/>
    <property type="molecule type" value="Genomic_DNA"/>
</dbReference>
<dbReference type="GO" id="GO:0008757">
    <property type="term" value="F:S-adenosylmethionine-dependent methyltransferase activity"/>
    <property type="evidence" value="ECO:0007669"/>
    <property type="project" value="UniProtKB-ARBA"/>
</dbReference>
<organism evidence="1 2">
    <name type="scientific">Lipomyces starkeyi NRRL Y-11557</name>
    <dbReference type="NCBI Taxonomy" id="675824"/>
    <lineage>
        <taxon>Eukaryota</taxon>
        <taxon>Fungi</taxon>
        <taxon>Dikarya</taxon>
        <taxon>Ascomycota</taxon>
        <taxon>Saccharomycotina</taxon>
        <taxon>Lipomycetes</taxon>
        <taxon>Lipomycetales</taxon>
        <taxon>Lipomycetaceae</taxon>
        <taxon>Lipomyces</taxon>
    </lineage>
</organism>
<keyword evidence="2" id="KW-1185">Reference proteome</keyword>
<dbReference type="InterPro" id="IPR029063">
    <property type="entry name" value="SAM-dependent_MTases_sf"/>
</dbReference>
<protein>
    <submittedName>
        <fullName evidence="1">Uncharacterized protein</fullName>
    </submittedName>
</protein>
<sequence length="474" mass="53062">MARQDLTAALRCVSSWSGTSYPLLRSTFRFTLSSENDVSALQLAILDNLRPFVLASFLSDAEVEIEVVSNSLNSFIKLVDRSIAALDSNGTGIVFYPKSLNFAMDAAAGIGNKWGGMIFRLIPREPFPRRALQPNGSTLTVHLGIVNEMNLYPREAIPAEMRIAVAADVIGNGHVNILCAPGKPDISEMYYPGLDFHGFYGSGKGAVTFQVASSSEEEFYVLLYPIGCSELIIIPLVLGPFIVSHSHSDIEEDYPLATLRPLCINRSERIYVKESSSDLPGKVWDSALFLCDAVFDHLSSHHEKTLSILDLSSGNGAVGLYLYRKVWKYLVDEVEDFKLALTDVEEAIPLIKENVTNCCPERYHEIVVDTLYWGEEKQIDYSPFDIVIACDLVYDDEYFEVLLVTLEQLCIPGKTIIFLGYKPRGLSSEEKSVLWKRLAAIFQMKELEIQERTISGVSDIWNKSVGVEIWKLWR</sequence>
<name>A0A1E3PZM6_LIPST</name>
<dbReference type="InterPro" id="IPR019410">
    <property type="entry name" value="Methyltransf_16"/>
</dbReference>
<dbReference type="STRING" id="675824.A0A1E3PZM6"/>
<gene>
    <name evidence="1" type="ORF">LIPSTDRAFT_5623</name>
</gene>
<dbReference type="SUPFAM" id="SSF53335">
    <property type="entry name" value="S-adenosyl-L-methionine-dependent methyltransferases"/>
    <property type="match status" value="1"/>
</dbReference>
<proteinExistence type="predicted"/>
<dbReference type="Proteomes" id="UP000094385">
    <property type="component" value="Unassembled WGS sequence"/>
</dbReference>
<evidence type="ECO:0000313" key="2">
    <source>
        <dbReference type="Proteomes" id="UP000094385"/>
    </source>
</evidence>
<dbReference type="Pfam" id="PF10294">
    <property type="entry name" value="Methyltransf_16"/>
    <property type="match status" value="1"/>
</dbReference>
<evidence type="ECO:0000313" key="1">
    <source>
        <dbReference type="EMBL" id="ODQ70871.1"/>
    </source>
</evidence>
<dbReference type="Gene3D" id="3.40.50.150">
    <property type="entry name" value="Vaccinia Virus protein VP39"/>
    <property type="match status" value="1"/>
</dbReference>
<dbReference type="AlphaFoldDB" id="A0A1E3PZM6"/>